<reference evidence="8 9" key="1">
    <citation type="submission" date="2017-12" db="EMBL/GenBank/DDBJ databases">
        <title>Kangiella profundi FT102 completed genome.</title>
        <authorList>
            <person name="Xu J."/>
            <person name="Wang J."/>
            <person name="Lu Y."/>
        </authorList>
    </citation>
    <scope>NUCLEOTIDE SEQUENCE [LARGE SCALE GENOMIC DNA]</scope>
    <source>
        <strain evidence="8 9">FT102</strain>
    </source>
</reference>
<dbReference type="Gene3D" id="1.10.4030.10">
    <property type="entry name" value="Porin chaperone SurA, peptide-binding domain"/>
    <property type="match status" value="2"/>
</dbReference>
<keyword evidence="2 7" id="KW-0677">Repeat</keyword>
<keyword evidence="4 7" id="KW-0697">Rotamase</keyword>
<dbReference type="InterPro" id="IPR015391">
    <property type="entry name" value="SurA_N"/>
</dbReference>
<sequence length="427" mass="47961" precursor="true">MILKKALVGFTLCLAAFSLQAEVIDKVIAHVDEDVILQSELDRKVIQAKQQIRSRGGQLPPEDVLRKELLEQLIIQSLQYQMARRSGMQIQPAELQQYASQVAKNSGMSLDEFRLSLAQQGISYELFLDDLRKEILTGQLRDAFVARRIKISDKEIDSLIQSMNAQNQVEYNLGHILIAVPENADVQTESQAKQKALSVIKELKAGADFAETAKAVSSSPDAAEGGDFGWRTESTMPTLFANVVSFLRKGEVSQPVRSPSGFHILKIKDKRGEQQHLVQQTNARHILIRPDAITTEADAKQQLANIRQRVLAGDADFSEEAKKHSDDPGSAKLGGDLGWNNLGVYDPVFEQTLANLEVNEISEPFQSSFGWHIVQLLGRRTDDQTDAMKRQQAMRILQQRKFGEEVENWIRELRDEAYVKKIVEEDA</sequence>
<dbReference type="Pfam" id="PF00639">
    <property type="entry name" value="Rotamase"/>
    <property type="match status" value="2"/>
</dbReference>
<evidence type="ECO:0000256" key="1">
    <source>
        <dbReference type="ARBA" id="ARBA00022729"/>
    </source>
</evidence>
<proteinExistence type="inferred from homology"/>
<keyword evidence="3 7" id="KW-0574">Periplasm</keyword>
<gene>
    <name evidence="7" type="primary">surA</name>
    <name evidence="8" type="ORF">CW740_10320</name>
</gene>
<comment type="subcellular location">
    <subcellularLocation>
        <location evidence="7">Periplasm</location>
    </subcellularLocation>
    <text evidence="7">Is capable of associating with the outer membrane.</text>
</comment>
<feature type="chain" id="PRO_5041748786" description="Chaperone SurA" evidence="7">
    <location>
        <begin position="22"/>
        <end position="427"/>
    </location>
</feature>
<keyword evidence="1 7" id="KW-0732">Signal</keyword>
<accession>A0A2K9A706</accession>
<dbReference type="KEGG" id="kpd:CW740_10320"/>
<dbReference type="PROSITE" id="PS50198">
    <property type="entry name" value="PPIC_PPIASE_2"/>
    <property type="match status" value="2"/>
</dbReference>
<evidence type="ECO:0000313" key="8">
    <source>
        <dbReference type="EMBL" id="AUD79615.1"/>
    </source>
</evidence>
<comment type="function">
    <text evidence="7">Chaperone involved in the correct folding and assembly of outer membrane proteins. Recognizes specific patterns of aromatic residues and the orientation of their side chains, which are found more frequently in integral outer membrane proteins. May act in both early periplasmic and late outer membrane-associated steps of protein maturation.</text>
</comment>
<evidence type="ECO:0000256" key="5">
    <source>
        <dbReference type="ARBA" id="ARBA00023186"/>
    </source>
</evidence>
<dbReference type="InterPro" id="IPR023034">
    <property type="entry name" value="PPIase_SurA"/>
</dbReference>
<dbReference type="SUPFAM" id="SSF109998">
    <property type="entry name" value="Triger factor/SurA peptide-binding domain-like"/>
    <property type="match status" value="1"/>
</dbReference>
<dbReference type="GO" id="GO:0006457">
    <property type="term" value="P:protein folding"/>
    <property type="evidence" value="ECO:0007669"/>
    <property type="project" value="UniProtKB-UniRule"/>
</dbReference>
<dbReference type="Proteomes" id="UP000232693">
    <property type="component" value="Chromosome"/>
</dbReference>
<dbReference type="PANTHER" id="PTHR47637">
    <property type="entry name" value="CHAPERONE SURA"/>
    <property type="match status" value="1"/>
</dbReference>
<keyword evidence="5 7" id="KW-0143">Chaperone</keyword>
<dbReference type="RefSeq" id="WP_106647421.1">
    <property type="nucleotide sequence ID" value="NZ_BMGO01000001.1"/>
</dbReference>
<dbReference type="GO" id="GO:0051082">
    <property type="term" value="F:unfolded protein binding"/>
    <property type="evidence" value="ECO:0007669"/>
    <property type="project" value="UniProtKB-UniRule"/>
</dbReference>
<comment type="catalytic activity">
    <reaction evidence="7">
        <text>[protein]-peptidylproline (omega=180) = [protein]-peptidylproline (omega=0)</text>
        <dbReference type="Rhea" id="RHEA:16237"/>
        <dbReference type="Rhea" id="RHEA-COMP:10747"/>
        <dbReference type="Rhea" id="RHEA-COMP:10748"/>
        <dbReference type="ChEBI" id="CHEBI:83833"/>
        <dbReference type="ChEBI" id="CHEBI:83834"/>
        <dbReference type="EC" id="5.2.1.8"/>
    </reaction>
</comment>
<dbReference type="GO" id="GO:0003755">
    <property type="term" value="F:peptidyl-prolyl cis-trans isomerase activity"/>
    <property type="evidence" value="ECO:0007669"/>
    <property type="project" value="UniProtKB-UniRule"/>
</dbReference>
<evidence type="ECO:0000256" key="2">
    <source>
        <dbReference type="ARBA" id="ARBA00022737"/>
    </source>
</evidence>
<dbReference type="GO" id="GO:0042277">
    <property type="term" value="F:peptide binding"/>
    <property type="evidence" value="ECO:0007669"/>
    <property type="project" value="InterPro"/>
</dbReference>
<evidence type="ECO:0000256" key="4">
    <source>
        <dbReference type="ARBA" id="ARBA00023110"/>
    </source>
</evidence>
<dbReference type="HAMAP" id="MF_01183">
    <property type="entry name" value="Chaperone_SurA"/>
    <property type="match status" value="1"/>
</dbReference>
<dbReference type="GO" id="GO:0030288">
    <property type="term" value="C:outer membrane-bounded periplasmic space"/>
    <property type="evidence" value="ECO:0007669"/>
    <property type="project" value="InterPro"/>
</dbReference>
<dbReference type="Gene3D" id="3.10.50.40">
    <property type="match status" value="2"/>
</dbReference>
<protein>
    <recommendedName>
        <fullName evidence="7">Chaperone SurA</fullName>
    </recommendedName>
    <alternativeName>
        <fullName evidence="7">Peptidyl-prolyl cis-trans isomerase SurA</fullName>
        <shortName evidence="7">PPIase SurA</shortName>
        <ecNumber evidence="7">5.2.1.8</ecNumber>
    </alternativeName>
    <alternativeName>
        <fullName evidence="7">Rotamase SurA</fullName>
    </alternativeName>
</protein>
<evidence type="ECO:0000256" key="6">
    <source>
        <dbReference type="ARBA" id="ARBA00023235"/>
    </source>
</evidence>
<keyword evidence="6 7" id="KW-0413">Isomerase</keyword>
<dbReference type="OrthoDB" id="14196at2"/>
<organism evidence="8 9">
    <name type="scientific">Kangiella profundi</name>
    <dbReference type="NCBI Taxonomy" id="1561924"/>
    <lineage>
        <taxon>Bacteria</taxon>
        <taxon>Pseudomonadati</taxon>
        <taxon>Pseudomonadota</taxon>
        <taxon>Gammaproteobacteria</taxon>
        <taxon>Kangiellales</taxon>
        <taxon>Kangiellaceae</taxon>
        <taxon>Kangiella</taxon>
    </lineage>
</organism>
<comment type="domain">
    <text evidence="7">The PPIase activity resides only in the second parvulin domain. The N-terminal region and the C-terminal tail are necessary and sufficient for the chaperone activity of SurA. The PPIase activity is dispensable for SurA to function as a chaperone. The N-terminal region and the C-terminal tail are also required for porin recognition.</text>
</comment>
<dbReference type="EC" id="5.2.1.8" evidence="7"/>
<dbReference type="AlphaFoldDB" id="A0A2K9A706"/>
<evidence type="ECO:0000313" key="9">
    <source>
        <dbReference type="Proteomes" id="UP000232693"/>
    </source>
</evidence>
<dbReference type="GO" id="GO:0043165">
    <property type="term" value="P:Gram-negative-bacterium-type cell outer membrane assembly"/>
    <property type="evidence" value="ECO:0007669"/>
    <property type="project" value="InterPro"/>
</dbReference>
<dbReference type="EMBL" id="CP025120">
    <property type="protein sequence ID" value="AUD79615.1"/>
    <property type="molecule type" value="Genomic_DNA"/>
</dbReference>
<dbReference type="PANTHER" id="PTHR47637:SF1">
    <property type="entry name" value="CHAPERONE SURA"/>
    <property type="match status" value="1"/>
</dbReference>
<dbReference type="InterPro" id="IPR050280">
    <property type="entry name" value="OMP_Chaperone_SurA"/>
</dbReference>
<dbReference type="InterPro" id="IPR027304">
    <property type="entry name" value="Trigger_fact/SurA_dom_sf"/>
</dbReference>
<dbReference type="InterPro" id="IPR046357">
    <property type="entry name" value="PPIase_dom_sf"/>
</dbReference>
<keyword evidence="9" id="KW-1185">Reference proteome</keyword>
<name>A0A2K9A706_9GAMM</name>
<dbReference type="SUPFAM" id="SSF54534">
    <property type="entry name" value="FKBP-like"/>
    <property type="match status" value="2"/>
</dbReference>
<evidence type="ECO:0000256" key="7">
    <source>
        <dbReference type="HAMAP-Rule" id="MF_01183"/>
    </source>
</evidence>
<evidence type="ECO:0000256" key="3">
    <source>
        <dbReference type="ARBA" id="ARBA00022764"/>
    </source>
</evidence>
<dbReference type="Pfam" id="PF09312">
    <property type="entry name" value="SurA_N"/>
    <property type="match status" value="1"/>
</dbReference>
<feature type="signal peptide" evidence="7">
    <location>
        <begin position="1"/>
        <end position="21"/>
    </location>
</feature>
<dbReference type="InterPro" id="IPR000297">
    <property type="entry name" value="PPIase_PpiC"/>
</dbReference>
<dbReference type="GO" id="GO:0050821">
    <property type="term" value="P:protein stabilization"/>
    <property type="evidence" value="ECO:0007669"/>
    <property type="project" value="InterPro"/>
</dbReference>